<dbReference type="OrthoDB" id="203381at2759"/>
<evidence type="ECO:0000313" key="4">
    <source>
        <dbReference type="Proteomes" id="UP000807716"/>
    </source>
</evidence>
<dbReference type="PANTHER" id="PTHR46188">
    <property type="entry name" value="BOLA-LIKE PROTEIN 3"/>
    <property type="match status" value="1"/>
</dbReference>
<dbReference type="Proteomes" id="UP000807716">
    <property type="component" value="Unassembled WGS sequence"/>
</dbReference>
<dbReference type="PANTHER" id="PTHR46188:SF1">
    <property type="entry name" value="BOLA-LIKE PROTEIN 3"/>
    <property type="match status" value="1"/>
</dbReference>
<dbReference type="InterPro" id="IPR052275">
    <property type="entry name" value="Mt_Fe-S_assembly_factor"/>
</dbReference>
<organism evidence="3 4">
    <name type="scientific">Actinomortierella ambigua</name>
    <dbReference type="NCBI Taxonomy" id="1343610"/>
    <lineage>
        <taxon>Eukaryota</taxon>
        <taxon>Fungi</taxon>
        <taxon>Fungi incertae sedis</taxon>
        <taxon>Mucoromycota</taxon>
        <taxon>Mortierellomycotina</taxon>
        <taxon>Mortierellomycetes</taxon>
        <taxon>Mortierellales</taxon>
        <taxon>Mortierellaceae</taxon>
        <taxon>Actinomortierella</taxon>
    </lineage>
</organism>
<evidence type="ECO:0000313" key="3">
    <source>
        <dbReference type="EMBL" id="KAG0268893.1"/>
    </source>
</evidence>
<accession>A0A9P6QKK0</accession>
<dbReference type="GO" id="GO:0005759">
    <property type="term" value="C:mitochondrial matrix"/>
    <property type="evidence" value="ECO:0007669"/>
    <property type="project" value="TreeGrafter"/>
</dbReference>
<sequence>MASRLIAAAFKPTTIATSSSTSLLHRSAWVRFNSTVVAAEPPASLNAGEKHLYKKLFERFQPTKLVVQDISGGCGSMYQVEVVSPEFKSLNMVKQHRLVNETLKEEIKTMHGIRLTTKAA</sequence>
<dbReference type="InterPro" id="IPR002634">
    <property type="entry name" value="BolA"/>
</dbReference>
<dbReference type="AlphaFoldDB" id="A0A9P6QKK0"/>
<keyword evidence="4" id="KW-1185">Reference proteome</keyword>
<dbReference type="InterPro" id="IPR036065">
    <property type="entry name" value="BolA-like_sf"/>
</dbReference>
<dbReference type="Pfam" id="PF01722">
    <property type="entry name" value="BolA"/>
    <property type="match status" value="1"/>
</dbReference>
<evidence type="ECO:0000256" key="2">
    <source>
        <dbReference type="RuleBase" id="RU003860"/>
    </source>
</evidence>
<reference evidence="3" key="1">
    <citation type="journal article" date="2020" name="Fungal Divers.">
        <title>Resolving the Mortierellaceae phylogeny through synthesis of multi-gene phylogenetics and phylogenomics.</title>
        <authorList>
            <person name="Vandepol N."/>
            <person name="Liber J."/>
            <person name="Desiro A."/>
            <person name="Na H."/>
            <person name="Kennedy M."/>
            <person name="Barry K."/>
            <person name="Grigoriev I.V."/>
            <person name="Miller A.N."/>
            <person name="O'Donnell K."/>
            <person name="Stajich J.E."/>
            <person name="Bonito G."/>
        </authorList>
    </citation>
    <scope>NUCLEOTIDE SEQUENCE</scope>
    <source>
        <strain evidence="3">BC1065</strain>
    </source>
</reference>
<protein>
    <recommendedName>
        <fullName evidence="5">Bola-like protein</fullName>
    </recommendedName>
</protein>
<name>A0A9P6QKK0_9FUNG</name>
<dbReference type="Gene3D" id="3.30.300.90">
    <property type="entry name" value="BolA-like"/>
    <property type="match status" value="1"/>
</dbReference>
<comment type="similarity">
    <text evidence="1 2">Belongs to the BolA/IbaG family.</text>
</comment>
<dbReference type="SUPFAM" id="SSF82657">
    <property type="entry name" value="BolA-like"/>
    <property type="match status" value="1"/>
</dbReference>
<evidence type="ECO:0008006" key="5">
    <source>
        <dbReference type="Google" id="ProtNLM"/>
    </source>
</evidence>
<proteinExistence type="inferred from homology"/>
<evidence type="ECO:0000256" key="1">
    <source>
        <dbReference type="ARBA" id="ARBA00005578"/>
    </source>
</evidence>
<dbReference type="EMBL" id="JAAAJB010000038">
    <property type="protein sequence ID" value="KAG0268893.1"/>
    <property type="molecule type" value="Genomic_DNA"/>
</dbReference>
<gene>
    <name evidence="3" type="ORF">DFQ27_005332</name>
</gene>
<comment type="caution">
    <text evidence="3">The sequence shown here is derived from an EMBL/GenBank/DDBJ whole genome shotgun (WGS) entry which is preliminary data.</text>
</comment>